<dbReference type="OrthoDB" id="9814001at2"/>
<keyword evidence="4 6" id="KW-1133">Transmembrane helix</keyword>
<evidence type="ECO:0000256" key="2">
    <source>
        <dbReference type="ARBA" id="ARBA00022448"/>
    </source>
</evidence>
<name>A0A8J3EW98_9BACI</name>
<feature type="transmembrane region" description="Helical" evidence="6">
    <location>
        <begin position="162"/>
        <end position="185"/>
    </location>
</feature>
<feature type="transmembrane region" description="Helical" evidence="6">
    <location>
        <begin position="12"/>
        <end position="34"/>
    </location>
</feature>
<feature type="transmembrane region" description="Helical" evidence="6">
    <location>
        <begin position="329"/>
        <end position="352"/>
    </location>
</feature>
<comment type="caution">
    <text evidence="8">The sequence shown here is derived from an EMBL/GenBank/DDBJ whole genome shotgun (WGS) entry which is preliminary data.</text>
</comment>
<dbReference type="InterPro" id="IPR020846">
    <property type="entry name" value="MFS_dom"/>
</dbReference>
<dbReference type="InterPro" id="IPR005829">
    <property type="entry name" value="Sugar_transporter_CS"/>
</dbReference>
<evidence type="ECO:0000256" key="5">
    <source>
        <dbReference type="ARBA" id="ARBA00023136"/>
    </source>
</evidence>
<dbReference type="GO" id="GO:0005886">
    <property type="term" value="C:plasma membrane"/>
    <property type="evidence" value="ECO:0007669"/>
    <property type="project" value="UniProtKB-SubCell"/>
</dbReference>
<dbReference type="CDD" id="cd17489">
    <property type="entry name" value="MFS_YfcJ_like"/>
    <property type="match status" value="1"/>
</dbReference>
<dbReference type="InterPro" id="IPR036259">
    <property type="entry name" value="MFS_trans_sf"/>
</dbReference>
<feature type="transmembrane region" description="Helical" evidence="6">
    <location>
        <begin position="269"/>
        <end position="287"/>
    </location>
</feature>
<dbReference type="Proteomes" id="UP000626244">
    <property type="component" value="Unassembled WGS sequence"/>
</dbReference>
<dbReference type="AlphaFoldDB" id="A0A8J3EW98"/>
<feature type="transmembrane region" description="Helical" evidence="6">
    <location>
        <begin position="206"/>
        <end position="230"/>
    </location>
</feature>
<dbReference type="PANTHER" id="PTHR23531">
    <property type="entry name" value="QUINOLENE RESISTANCE PROTEIN NORA"/>
    <property type="match status" value="1"/>
</dbReference>
<gene>
    <name evidence="8" type="primary">norA</name>
    <name evidence="8" type="ORF">GCM10007380_04580</name>
</gene>
<proteinExistence type="predicted"/>
<dbReference type="Pfam" id="PF07690">
    <property type="entry name" value="MFS_1"/>
    <property type="match status" value="1"/>
</dbReference>
<keyword evidence="9" id="KW-1185">Reference proteome</keyword>
<dbReference type="PROSITE" id="PS00217">
    <property type="entry name" value="SUGAR_TRANSPORT_2"/>
    <property type="match status" value="1"/>
</dbReference>
<feature type="transmembrane region" description="Helical" evidence="6">
    <location>
        <begin position="293"/>
        <end position="317"/>
    </location>
</feature>
<feature type="transmembrane region" description="Helical" evidence="6">
    <location>
        <begin position="358"/>
        <end position="377"/>
    </location>
</feature>
<evidence type="ECO:0000313" key="8">
    <source>
        <dbReference type="EMBL" id="GGI10792.1"/>
    </source>
</evidence>
<feature type="transmembrane region" description="Helical" evidence="6">
    <location>
        <begin position="76"/>
        <end position="93"/>
    </location>
</feature>
<dbReference type="Gene3D" id="1.20.1250.20">
    <property type="entry name" value="MFS general substrate transporter like domains"/>
    <property type="match status" value="1"/>
</dbReference>
<reference evidence="9" key="1">
    <citation type="journal article" date="2019" name="Int. J. Syst. Evol. Microbiol.">
        <title>The Global Catalogue of Microorganisms (GCM) 10K type strain sequencing project: providing services to taxonomists for standard genome sequencing and annotation.</title>
        <authorList>
            <consortium name="The Broad Institute Genomics Platform"/>
            <consortium name="The Broad Institute Genome Sequencing Center for Infectious Disease"/>
            <person name="Wu L."/>
            <person name="Ma J."/>
        </authorList>
    </citation>
    <scope>NUCLEOTIDE SEQUENCE [LARGE SCALE GENOMIC DNA]</scope>
    <source>
        <strain evidence="9">CGMCC 1.14993</strain>
    </source>
</reference>
<dbReference type="EMBL" id="BMHB01000001">
    <property type="protein sequence ID" value="GGI10792.1"/>
    <property type="molecule type" value="Genomic_DNA"/>
</dbReference>
<evidence type="ECO:0000256" key="1">
    <source>
        <dbReference type="ARBA" id="ARBA00004651"/>
    </source>
</evidence>
<sequence length="393" mass="43283">MNERLWTKDFISVSLSAFFAFLVFYTLTATLPIYVLNDLGQKQSQVGLVITVFLISAVIIRPFCGIWLDTIGRRKILISSLAFFAITTFLYLIVNNFFGLLTLRFIQGISFGLATTALGTIVAEIIPPKRRGEGMSYFSSAMILAMVFGPFLGITFMNHFSFSILFLICGIFGILSFVFGMTTNIPKQSISAKTPIRISNLIERKALPISLTAAFISFGYSSIMSFITLYANELGFVEIASFFFIVYAVVVLMSRPFTGKLFDRKGENIIIYPGIIVFSIGLIVLGFSNIPSIFLLSAVLIGLGYGSIAPSFQTLAINTAAPARKGMATATYFMFFDIGIGLGSFVLGIVTAKTSFHSMYVLSALIVLVTTVIYYFLHDRKQKMVPEISKQAA</sequence>
<dbReference type="PROSITE" id="PS50850">
    <property type="entry name" value="MFS"/>
    <property type="match status" value="1"/>
</dbReference>
<evidence type="ECO:0000256" key="4">
    <source>
        <dbReference type="ARBA" id="ARBA00022989"/>
    </source>
</evidence>
<evidence type="ECO:0000259" key="7">
    <source>
        <dbReference type="PROSITE" id="PS50850"/>
    </source>
</evidence>
<comment type="subcellular location">
    <subcellularLocation>
        <location evidence="1">Cell membrane</location>
        <topology evidence="1">Multi-pass membrane protein</topology>
    </subcellularLocation>
</comment>
<dbReference type="InterPro" id="IPR052714">
    <property type="entry name" value="MFS_Exporter"/>
</dbReference>
<dbReference type="GO" id="GO:0022857">
    <property type="term" value="F:transmembrane transporter activity"/>
    <property type="evidence" value="ECO:0007669"/>
    <property type="project" value="InterPro"/>
</dbReference>
<feature type="transmembrane region" description="Helical" evidence="6">
    <location>
        <begin position="236"/>
        <end position="257"/>
    </location>
</feature>
<dbReference type="SUPFAM" id="SSF103473">
    <property type="entry name" value="MFS general substrate transporter"/>
    <property type="match status" value="1"/>
</dbReference>
<feature type="transmembrane region" description="Helical" evidence="6">
    <location>
        <begin position="105"/>
        <end position="125"/>
    </location>
</feature>
<dbReference type="InterPro" id="IPR011701">
    <property type="entry name" value="MFS"/>
</dbReference>
<feature type="domain" description="Major facilitator superfamily (MFS) profile" evidence="7">
    <location>
        <begin position="9"/>
        <end position="382"/>
    </location>
</feature>
<accession>A0A8J3EW98</accession>
<keyword evidence="2" id="KW-0813">Transport</keyword>
<keyword evidence="3 6" id="KW-0812">Transmembrane</keyword>
<feature type="transmembrane region" description="Helical" evidence="6">
    <location>
        <begin position="137"/>
        <end position="156"/>
    </location>
</feature>
<evidence type="ECO:0000256" key="3">
    <source>
        <dbReference type="ARBA" id="ARBA00022692"/>
    </source>
</evidence>
<dbReference type="RefSeq" id="WP_087998750.1">
    <property type="nucleotide sequence ID" value="NZ_BMHB01000001.1"/>
</dbReference>
<evidence type="ECO:0000313" key="9">
    <source>
        <dbReference type="Proteomes" id="UP000626244"/>
    </source>
</evidence>
<feature type="transmembrane region" description="Helical" evidence="6">
    <location>
        <begin position="46"/>
        <end position="64"/>
    </location>
</feature>
<keyword evidence="5 6" id="KW-0472">Membrane</keyword>
<evidence type="ECO:0000256" key="6">
    <source>
        <dbReference type="SAM" id="Phobius"/>
    </source>
</evidence>
<dbReference type="PANTHER" id="PTHR23531:SF2">
    <property type="entry name" value="PERMEASE"/>
    <property type="match status" value="1"/>
</dbReference>
<organism evidence="8 9">
    <name type="scientific">Gottfriedia solisilvae</name>
    <dbReference type="NCBI Taxonomy" id="1516104"/>
    <lineage>
        <taxon>Bacteria</taxon>
        <taxon>Bacillati</taxon>
        <taxon>Bacillota</taxon>
        <taxon>Bacilli</taxon>
        <taxon>Bacillales</taxon>
        <taxon>Bacillaceae</taxon>
        <taxon>Gottfriedia</taxon>
    </lineage>
</organism>
<protein>
    <submittedName>
        <fullName evidence="8">MFS transporter</fullName>
    </submittedName>
</protein>